<evidence type="ECO:0000256" key="4">
    <source>
        <dbReference type="ARBA" id="ARBA00022490"/>
    </source>
</evidence>
<dbReference type="GO" id="GO:2001238">
    <property type="term" value="P:positive regulation of extrinsic apoptotic signaling pathway"/>
    <property type="evidence" value="ECO:0007669"/>
    <property type="project" value="TreeGrafter"/>
</dbReference>
<dbReference type="Pfam" id="PF06393">
    <property type="entry name" value="BID"/>
    <property type="match status" value="2"/>
</dbReference>
<gene>
    <name evidence="9" type="ORF">U0070_021287</name>
</gene>
<dbReference type="GO" id="GO:0090200">
    <property type="term" value="P:positive regulation of release of cytochrome c from mitochondria"/>
    <property type="evidence" value="ECO:0007669"/>
    <property type="project" value="TreeGrafter"/>
</dbReference>
<keyword evidence="10" id="KW-1185">Reference proteome</keyword>
<keyword evidence="8" id="KW-0472">Membrane</keyword>
<dbReference type="InterPro" id="IPR036834">
    <property type="entry name" value="Bcl-2-like_sf"/>
</dbReference>
<name>A0AAW0JHY8_MYOGA</name>
<evidence type="ECO:0000256" key="8">
    <source>
        <dbReference type="ARBA" id="ARBA00023136"/>
    </source>
</evidence>
<organism evidence="9 10">
    <name type="scientific">Myodes glareolus</name>
    <name type="common">Bank vole</name>
    <name type="synonym">Clethrionomys glareolus</name>
    <dbReference type="NCBI Taxonomy" id="447135"/>
    <lineage>
        <taxon>Eukaryota</taxon>
        <taxon>Metazoa</taxon>
        <taxon>Chordata</taxon>
        <taxon>Craniata</taxon>
        <taxon>Vertebrata</taxon>
        <taxon>Euteleostomi</taxon>
        <taxon>Mammalia</taxon>
        <taxon>Eutheria</taxon>
        <taxon>Euarchontoglires</taxon>
        <taxon>Glires</taxon>
        <taxon>Rodentia</taxon>
        <taxon>Myomorpha</taxon>
        <taxon>Muroidea</taxon>
        <taxon>Cricetidae</taxon>
        <taxon>Arvicolinae</taxon>
        <taxon>Myodes</taxon>
    </lineage>
</organism>
<dbReference type="InterPro" id="IPR020728">
    <property type="entry name" value="Bcl2_BH3_motif_CS"/>
</dbReference>
<comment type="subcellular location">
    <subcellularLocation>
        <location evidence="2">Cytoplasm</location>
    </subcellularLocation>
    <subcellularLocation>
        <location evidence="1">Mitochondrion outer membrane</location>
    </subcellularLocation>
</comment>
<keyword evidence="6" id="KW-1000">Mitochondrion outer membrane</keyword>
<dbReference type="Gene3D" id="1.10.437.10">
    <property type="entry name" value="Blc2-like"/>
    <property type="match status" value="2"/>
</dbReference>
<dbReference type="GO" id="GO:0008637">
    <property type="term" value="P:apoptotic mitochondrial changes"/>
    <property type="evidence" value="ECO:0007669"/>
    <property type="project" value="TreeGrafter"/>
</dbReference>
<evidence type="ECO:0000256" key="6">
    <source>
        <dbReference type="ARBA" id="ARBA00022787"/>
    </source>
</evidence>
<dbReference type="SUPFAM" id="SSF56854">
    <property type="entry name" value="Bcl-2 inhibitors of programmed cell death"/>
    <property type="match status" value="1"/>
</dbReference>
<protein>
    <recommendedName>
        <fullName evidence="3">BH3-interacting domain death agonist</fullName>
    </recommendedName>
</protein>
<evidence type="ECO:0000256" key="5">
    <source>
        <dbReference type="ARBA" id="ARBA00022703"/>
    </source>
</evidence>
<evidence type="ECO:0000256" key="7">
    <source>
        <dbReference type="ARBA" id="ARBA00023128"/>
    </source>
</evidence>
<dbReference type="InterPro" id="IPR010479">
    <property type="entry name" value="BID"/>
</dbReference>
<evidence type="ECO:0000256" key="2">
    <source>
        <dbReference type="ARBA" id="ARBA00004496"/>
    </source>
</evidence>
<dbReference type="AlphaFoldDB" id="A0AAW0JHY8"/>
<evidence type="ECO:0000313" key="10">
    <source>
        <dbReference type="Proteomes" id="UP001488838"/>
    </source>
</evidence>
<evidence type="ECO:0000256" key="3">
    <source>
        <dbReference type="ARBA" id="ARBA00015802"/>
    </source>
</evidence>
<evidence type="ECO:0000313" key="9">
    <source>
        <dbReference type="EMBL" id="KAK7826273.1"/>
    </source>
</evidence>
<dbReference type="PANTHER" id="PTHR35447">
    <property type="entry name" value="BH3-INTERACTING DOMAIN DEATH AGONIST"/>
    <property type="match status" value="1"/>
</dbReference>
<dbReference type="PANTHER" id="PTHR35447:SF1">
    <property type="entry name" value="BH3-INTERACTING DOMAIN DEATH AGONIST"/>
    <property type="match status" value="1"/>
</dbReference>
<comment type="caution">
    <text evidence="9">The sequence shown here is derived from an EMBL/GenBank/DDBJ whole genome shotgun (WGS) entry which is preliminary data.</text>
</comment>
<dbReference type="EMBL" id="JBBHLL010000035">
    <property type="protein sequence ID" value="KAK7826273.1"/>
    <property type="molecule type" value="Genomic_DNA"/>
</dbReference>
<dbReference type="GO" id="GO:0005741">
    <property type="term" value="C:mitochondrial outer membrane"/>
    <property type="evidence" value="ECO:0007669"/>
    <property type="project" value="UniProtKB-SubCell"/>
</dbReference>
<dbReference type="GO" id="GO:2001244">
    <property type="term" value="P:positive regulation of intrinsic apoptotic signaling pathway"/>
    <property type="evidence" value="ECO:0007669"/>
    <property type="project" value="TreeGrafter"/>
</dbReference>
<proteinExistence type="predicted"/>
<keyword evidence="5" id="KW-0053">Apoptosis</keyword>
<sequence>MDSQVSNGSGLKADHITDLLVFGFLQNSKAHVEVGSDMKLLTRTLTESCLCLLPECSDSESQEAVIQNIARHLAQVGDEMDHRIQPTLVRRLAAQFRNASLSEEDRRNCLAKALDEMKTAFPRDMENEKAMLIMTLLLARNVANHAPSLLHDIFRTTVTFINQNLFTYVRNLLRNVRISDTSPWLLMESRGPSLLAHPLLSTVENPAEPEPLLKSLSPPPPPPPPAIPIPQLQTVCWDERQRLVHTTGGTEAGWGNME</sequence>
<keyword evidence="4" id="KW-0963">Cytoplasm</keyword>
<dbReference type="GO" id="GO:0005829">
    <property type="term" value="C:cytosol"/>
    <property type="evidence" value="ECO:0007669"/>
    <property type="project" value="TreeGrafter"/>
</dbReference>
<dbReference type="PROSITE" id="PS01259">
    <property type="entry name" value="BH3"/>
    <property type="match status" value="1"/>
</dbReference>
<reference evidence="9 10" key="1">
    <citation type="journal article" date="2023" name="bioRxiv">
        <title>Conserved and derived expression patterns and positive selection on dental genes reveal complex evolutionary context of ever-growing rodent molars.</title>
        <authorList>
            <person name="Calamari Z.T."/>
            <person name="Song A."/>
            <person name="Cohen E."/>
            <person name="Akter M."/>
            <person name="Roy R.D."/>
            <person name="Hallikas O."/>
            <person name="Christensen M.M."/>
            <person name="Li P."/>
            <person name="Marangoni P."/>
            <person name="Jernvall J."/>
            <person name="Klein O.D."/>
        </authorList>
    </citation>
    <scope>NUCLEOTIDE SEQUENCE [LARGE SCALE GENOMIC DNA]</scope>
    <source>
        <strain evidence="9">V071</strain>
    </source>
</reference>
<dbReference type="Proteomes" id="UP001488838">
    <property type="component" value="Unassembled WGS sequence"/>
</dbReference>
<evidence type="ECO:0000256" key="1">
    <source>
        <dbReference type="ARBA" id="ARBA00004294"/>
    </source>
</evidence>
<keyword evidence="7" id="KW-0496">Mitochondrion</keyword>
<accession>A0AAW0JHY8</accession>